<evidence type="ECO:0000256" key="1">
    <source>
        <dbReference type="SAM" id="Phobius"/>
    </source>
</evidence>
<dbReference type="EMBL" id="LVZM01023999">
    <property type="protein sequence ID" value="OUC39574.1"/>
    <property type="molecule type" value="Genomic_DNA"/>
</dbReference>
<evidence type="ECO:0000313" key="3">
    <source>
        <dbReference type="Proteomes" id="UP000243006"/>
    </source>
</evidence>
<feature type="transmembrane region" description="Helical" evidence="1">
    <location>
        <begin position="109"/>
        <end position="137"/>
    </location>
</feature>
<proteinExistence type="predicted"/>
<keyword evidence="1" id="KW-0472">Membrane</keyword>
<protein>
    <submittedName>
        <fullName evidence="2">Uncharacterized protein</fullName>
    </submittedName>
</protein>
<name>A0A1Y3E386_9BILA</name>
<organism evidence="2 3">
    <name type="scientific">Trichinella nativa</name>
    <dbReference type="NCBI Taxonomy" id="6335"/>
    <lineage>
        <taxon>Eukaryota</taxon>
        <taxon>Metazoa</taxon>
        <taxon>Ecdysozoa</taxon>
        <taxon>Nematoda</taxon>
        <taxon>Enoplea</taxon>
        <taxon>Dorylaimia</taxon>
        <taxon>Trichinellida</taxon>
        <taxon>Trichinellidae</taxon>
        <taxon>Trichinella</taxon>
    </lineage>
</organism>
<accession>A0A1Y3E386</accession>
<keyword evidence="1" id="KW-1133">Transmembrane helix</keyword>
<evidence type="ECO:0000313" key="2">
    <source>
        <dbReference type="EMBL" id="OUC39574.1"/>
    </source>
</evidence>
<gene>
    <name evidence="2" type="ORF">D917_00902</name>
</gene>
<dbReference type="AlphaFoldDB" id="A0A1Y3E386"/>
<reference evidence="2 3" key="1">
    <citation type="submission" date="2015-04" db="EMBL/GenBank/DDBJ databases">
        <title>Draft genome of the roundworm Trichinella nativa.</title>
        <authorList>
            <person name="Mitreva M."/>
        </authorList>
    </citation>
    <scope>NUCLEOTIDE SEQUENCE [LARGE SCALE GENOMIC DNA]</scope>
    <source>
        <strain evidence="2 3">ISS45</strain>
    </source>
</reference>
<comment type="caution">
    <text evidence="2">The sequence shown here is derived from an EMBL/GenBank/DDBJ whole genome shotgun (WGS) entry which is preliminary data.</text>
</comment>
<dbReference type="Proteomes" id="UP000243006">
    <property type="component" value="Unassembled WGS sequence"/>
</dbReference>
<keyword evidence="1" id="KW-0812">Transmembrane</keyword>
<sequence length="151" mass="17529">MRTYYFKRASSTTLTMNSNLRTNQTIVSSLIRQISCHLVQQGFRTVKQNSSVNCLQPPVGIVPLAVVQYYFSAKCCSIYQRYHLFTDLEQFERASKTIEKPALKTIKKFLFILISTEHTLTIDAALIRILTIFLFSFDFEKPQQRVPVCQY</sequence>